<proteinExistence type="inferred from homology"/>
<accession>A0A2X0WMC0</accession>
<dbReference type="Pfam" id="PF03524">
    <property type="entry name" value="CagX"/>
    <property type="match status" value="1"/>
</dbReference>
<evidence type="ECO:0000256" key="1">
    <source>
        <dbReference type="ARBA" id="ARBA00006135"/>
    </source>
</evidence>
<comment type="similarity">
    <text evidence="1">Belongs to the TrbG/VirB9 family.</text>
</comment>
<dbReference type="OrthoDB" id="5357875at2"/>
<sequence>MKLLPHRRQDIKYIVPILLAVSSAQVHADSAYDSYAQNPNGGSFLNDSDYETLQQLKDRDRRGVDGLGLNGSASRPGQVVFSYGSSQPSIVCAILHLTDIAFEPGEVINSVQIGDAARWSVDSAISGSPQGQVSHLIVKPLDTDLFTSMIVATDRRTYNLNLKSTLDDFMPSVVFIYPQQQLSSLNFKAPALSRMPSGADAVSRPFPAASVKKVARHRRNYTFELEGDEEIMPLEVYHDNVQTFIEMDRRTLQKGAPALVLIQEGRMFQKDSSSVINYRLVGSTYVVDGIFNKARLMLNDYGSNLQVDIINKG</sequence>
<dbReference type="RefSeq" id="WP_113743949.1">
    <property type="nucleotide sequence ID" value="NZ_UAPU01000007.1"/>
</dbReference>
<dbReference type="InterPro" id="IPR014142">
    <property type="entry name" value="TrbG_Ti"/>
</dbReference>
<evidence type="ECO:0000256" key="3">
    <source>
        <dbReference type="SAM" id="SignalP"/>
    </source>
</evidence>
<reference evidence="4 5" key="1">
    <citation type="submission" date="2018-06" db="EMBL/GenBank/DDBJ databases">
        <authorList>
            <consortium name="Pathogen Informatics"/>
            <person name="Doyle S."/>
        </authorList>
    </citation>
    <scope>NUCLEOTIDE SEQUENCE [LARGE SCALE GENOMIC DNA]</scope>
    <source>
        <strain evidence="4 5">NCTC13093</strain>
    </source>
</reference>
<evidence type="ECO:0000313" key="4">
    <source>
        <dbReference type="EMBL" id="SPT69810.1"/>
    </source>
</evidence>
<keyword evidence="5" id="KW-1185">Reference proteome</keyword>
<dbReference type="InterPro" id="IPR038161">
    <property type="entry name" value="VirB9/CagX/TrbG_C_sf"/>
</dbReference>
<dbReference type="Gene3D" id="2.60.40.2500">
    <property type="match status" value="1"/>
</dbReference>
<dbReference type="InterPro" id="IPR033645">
    <property type="entry name" value="VirB9/CagX/TrbG_C"/>
</dbReference>
<dbReference type="EMBL" id="UAPV01000001">
    <property type="protein sequence ID" value="SPT69810.1"/>
    <property type="molecule type" value="Genomic_DNA"/>
</dbReference>
<evidence type="ECO:0000313" key="5">
    <source>
        <dbReference type="Proteomes" id="UP000250086"/>
    </source>
</evidence>
<dbReference type="Proteomes" id="UP000250086">
    <property type="component" value="Unassembled WGS sequence"/>
</dbReference>
<organism evidence="4 5">
    <name type="scientific">Anaerobiospirillum thomasii</name>
    <dbReference type="NCBI Taxonomy" id="179995"/>
    <lineage>
        <taxon>Bacteria</taxon>
        <taxon>Pseudomonadati</taxon>
        <taxon>Pseudomonadota</taxon>
        <taxon>Gammaproteobacteria</taxon>
        <taxon>Aeromonadales</taxon>
        <taxon>Succinivibrionaceae</taxon>
        <taxon>Anaerobiospirillum</taxon>
    </lineage>
</organism>
<gene>
    <name evidence="4" type="ORF">NCTC13093_01197</name>
</gene>
<dbReference type="NCBIfam" id="TIGR02775">
    <property type="entry name" value="TrbG_Ti"/>
    <property type="match status" value="1"/>
</dbReference>
<feature type="chain" id="PRO_5015930689" evidence="3">
    <location>
        <begin position="29"/>
        <end position="313"/>
    </location>
</feature>
<dbReference type="InterPro" id="IPR010258">
    <property type="entry name" value="Conjugal_tfr_TrbG/VirB9/CagX"/>
</dbReference>
<name>A0A2X0WMC0_9GAMM</name>
<feature type="signal peptide" evidence="3">
    <location>
        <begin position="1"/>
        <end position="28"/>
    </location>
</feature>
<dbReference type="CDD" id="cd06911">
    <property type="entry name" value="VirB9_CagX_TrbG"/>
    <property type="match status" value="1"/>
</dbReference>
<dbReference type="AlphaFoldDB" id="A0A2X0WMC0"/>
<keyword evidence="2 3" id="KW-0732">Signal</keyword>
<protein>
    <submittedName>
        <fullName evidence="4">Conjugal transfer protein TrbG</fullName>
    </submittedName>
</protein>
<evidence type="ECO:0000256" key="2">
    <source>
        <dbReference type="ARBA" id="ARBA00022729"/>
    </source>
</evidence>